<name>A0A1R3I381_9ROSI</name>
<dbReference type="Proteomes" id="UP000187203">
    <property type="component" value="Unassembled WGS sequence"/>
</dbReference>
<reference evidence="2" key="1">
    <citation type="submission" date="2013-09" db="EMBL/GenBank/DDBJ databases">
        <title>Corchorus olitorius genome sequencing.</title>
        <authorList>
            <person name="Alam M."/>
            <person name="Haque M.S."/>
            <person name="Islam M.S."/>
            <person name="Emdad E.M."/>
            <person name="Islam M.M."/>
            <person name="Ahmed B."/>
            <person name="Halim A."/>
            <person name="Hossen Q.M.M."/>
            <person name="Hossain M.Z."/>
            <person name="Ahmed R."/>
            <person name="Khan M.M."/>
            <person name="Islam R."/>
            <person name="Rashid M.M."/>
            <person name="Khan S.A."/>
            <person name="Rahman M.S."/>
            <person name="Alam M."/>
            <person name="Yahiya A.S."/>
            <person name="Khan M.S."/>
            <person name="Azam M.S."/>
            <person name="Haque T."/>
            <person name="Lashkar M.Z.H."/>
            <person name="Akhand A.I."/>
            <person name="Morshed G."/>
            <person name="Roy S."/>
            <person name="Uddin K.S."/>
            <person name="Rabeya T."/>
            <person name="Hossain A.S."/>
            <person name="Chowdhury A."/>
            <person name="Snigdha A.R."/>
            <person name="Mortoza M.S."/>
            <person name="Matin S.A."/>
            <person name="Hoque S.M.E."/>
            <person name="Islam M.K."/>
            <person name="Roy D.K."/>
            <person name="Haider R."/>
            <person name="Moosa M.M."/>
            <person name="Elias S.M."/>
            <person name="Hasan A.M."/>
            <person name="Jahan S."/>
            <person name="Shafiuddin M."/>
            <person name="Mahmood N."/>
            <person name="Shommy N.S."/>
        </authorList>
    </citation>
    <scope>NUCLEOTIDE SEQUENCE [LARGE SCALE GENOMIC DNA]</scope>
    <source>
        <strain evidence="2">cv. O-4</strain>
    </source>
</reference>
<evidence type="ECO:0000313" key="1">
    <source>
        <dbReference type="EMBL" id="OMO77042.1"/>
    </source>
</evidence>
<sequence length="45" mass="4804">MASNVKLLATVQSAREEGSVCEGTNDTSLARKRAALLESGKVWPE</sequence>
<accession>A0A1R3I381</accession>
<organism evidence="1 2">
    <name type="scientific">Corchorus olitorius</name>
    <dbReference type="NCBI Taxonomy" id="93759"/>
    <lineage>
        <taxon>Eukaryota</taxon>
        <taxon>Viridiplantae</taxon>
        <taxon>Streptophyta</taxon>
        <taxon>Embryophyta</taxon>
        <taxon>Tracheophyta</taxon>
        <taxon>Spermatophyta</taxon>
        <taxon>Magnoliopsida</taxon>
        <taxon>eudicotyledons</taxon>
        <taxon>Gunneridae</taxon>
        <taxon>Pentapetalae</taxon>
        <taxon>rosids</taxon>
        <taxon>malvids</taxon>
        <taxon>Malvales</taxon>
        <taxon>Malvaceae</taxon>
        <taxon>Grewioideae</taxon>
        <taxon>Apeibeae</taxon>
        <taxon>Corchorus</taxon>
    </lineage>
</organism>
<gene>
    <name evidence="1" type="ORF">COLO4_25379</name>
</gene>
<dbReference type="AlphaFoldDB" id="A0A1R3I381"/>
<protein>
    <submittedName>
        <fullName evidence="1">Uncharacterized protein</fullName>
    </submittedName>
</protein>
<comment type="caution">
    <text evidence="1">The sequence shown here is derived from an EMBL/GenBank/DDBJ whole genome shotgun (WGS) entry which is preliminary data.</text>
</comment>
<proteinExistence type="predicted"/>
<keyword evidence="2" id="KW-1185">Reference proteome</keyword>
<dbReference type="EMBL" id="AWUE01019019">
    <property type="protein sequence ID" value="OMO77042.1"/>
    <property type="molecule type" value="Genomic_DNA"/>
</dbReference>
<evidence type="ECO:0000313" key="2">
    <source>
        <dbReference type="Proteomes" id="UP000187203"/>
    </source>
</evidence>